<name>A0AAE1A2I0_9GAST</name>
<evidence type="ECO:0000313" key="1">
    <source>
        <dbReference type="EMBL" id="KAK3780049.1"/>
    </source>
</evidence>
<dbReference type="Proteomes" id="UP001283361">
    <property type="component" value="Unassembled WGS sequence"/>
</dbReference>
<comment type="caution">
    <text evidence="1">The sequence shown here is derived from an EMBL/GenBank/DDBJ whole genome shotgun (WGS) entry which is preliminary data.</text>
</comment>
<sequence>MLLLPVVKFSLHSVACTQPQQFLSLSFFFTLPLNVWKRARASSRPRCRGCVEIDGACEGETETNKVYGIWDLAYNLCQDCTRSRSRVDRDLFLDHPVRRCSWHTICTKIISLTLGSYGRISRVEISNLIGSHEANFNRCILSPTLRKEAYSIICFRHLPVMFDSQPCAHLCH</sequence>
<dbReference type="EMBL" id="JAWDGP010002764">
    <property type="protein sequence ID" value="KAK3780049.1"/>
    <property type="molecule type" value="Genomic_DNA"/>
</dbReference>
<keyword evidence="2" id="KW-1185">Reference proteome</keyword>
<accession>A0AAE1A2I0</accession>
<dbReference type="AlphaFoldDB" id="A0AAE1A2I0"/>
<evidence type="ECO:0000313" key="2">
    <source>
        <dbReference type="Proteomes" id="UP001283361"/>
    </source>
</evidence>
<gene>
    <name evidence="1" type="ORF">RRG08_061817</name>
</gene>
<protein>
    <submittedName>
        <fullName evidence="1">Uncharacterized protein</fullName>
    </submittedName>
</protein>
<proteinExistence type="predicted"/>
<organism evidence="1 2">
    <name type="scientific">Elysia crispata</name>
    <name type="common">lettuce slug</name>
    <dbReference type="NCBI Taxonomy" id="231223"/>
    <lineage>
        <taxon>Eukaryota</taxon>
        <taxon>Metazoa</taxon>
        <taxon>Spiralia</taxon>
        <taxon>Lophotrochozoa</taxon>
        <taxon>Mollusca</taxon>
        <taxon>Gastropoda</taxon>
        <taxon>Heterobranchia</taxon>
        <taxon>Euthyneura</taxon>
        <taxon>Panpulmonata</taxon>
        <taxon>Sacoglossa</taxon>
        <taxon>Placobranchoidea</taxon>
        <taxon>Plakobranchidae</taxon>
        <taxon>Elysia</taxon>
    </lineage>
</organism>
<reference evidence="1" key="1">
    <citation type="journal article" date="2023" name="G3 (Bethesda)">
        <title>A reference genome for the long-term kleptoplast-retaining sea slug Elysia crispata morphotype clarki.</title>
        <authorList>
            <person name="Eastman K.E."/>
            <person name="Pendleton A.L."/>
            <person name="Shaikh M.A."/>
            <person name="Suttiyut T."/>
            <person name="Ogas R."/>
            <person name="Tomko P."/>
            <person name="Gavelis G."/>
            <person name="Widhalm J.R."/>
            <person name="Wisecaver J.H."/>
        </authorList>
    </citation>
    <scope>NUCLEOTIDE SEQUENCE</scope>
    <source>
        <strain evidence="1">ECLA1</strain>
    </source>
</reference>